<feature type="transmembrane region" description="Helical" evidence="6">
    <location>
        <begin position="159"/>
        <end position="180"/>
    </location>
</feature>
<dbReference type="AlphaFoldDB" id="A0A1F7ZJM4"/>
<dbReference type="PANTHER" id="PTHR31123">
    <property type="entry name" value="ACCUMULATION OF DYADS PROTEIN 2-RELATED"/>
    <property type="match status" value="1"/>
</dbReference>
<feature type="transmembrane region" description="Helical" evidence="6">
    <location>
        <begin position="61"/>
        <end position="80"/>
    </location>
</feature>
<name>A0A1F7ZJM4_9EURO</name>
<proteinExistence type="inferred from homology"/>
<dbReference type="EMBL" id="LYCR01000187">
    <property type="protein sequence ID" value="OGM39644.1"/>
    <property type="molecule type" value="Genomic_DNA"/>
</dbReference>
<evidence type="ECO:0000256" key="4">
    <source>
        <dbReference type="ARBA" id="ARBA00022989"/>
    </source>
</evidence>
<evidence type="ECO:0008006" key="9">
    <source>
        <dbReference type="Google" id="ProtNLM"/>
    </source>
</evidence>
<comment type="similarity">
    <text evidence="2">Belongs to the acetate uptake transporter (AceTr) (TC 2.A.96) family.</text>
</comment>
<dbReference type="PANTHER" id="PTHR31123:SF6">
    <property type="entry name" value="MEMBRANE AMMONIUM TRANSPORTER (ATO3), PUTATIVE (AFU_ORTHOLOGUE AFUA_5G01140)-RELATED"/>
    <property type="match status" value="1"/>
</dbReference>
<dbReference type="GO" id="GO:0015123">
    <property type="term" value="F:acetate transmembrane transporter activity"/>
    <property type="evidence" value="ECO:0007669"/>
    <property type="project" value="TreeGrafter"/>
</dbReference>
<keyword evidence="8" id="KW-1185">Reference proteome</keyword>
<evidence type="ECO:0000256" key="1">
    <source>
        <dbReference type="ARBA" id="ARBA00004141"/>
    </source>
</evidence>
<feature type="transmembrane region" description="Helical" evidence="6">
    <location>
        <begin position="221"/>
        <end position="241"/>
    </location>
</feature>
<dbReference type="InterPro" id="IPR051633">
    <property type="entry name" value="AceTr"/>
</dbReference>
<gene>
    <name evidence="7" type="ORF">ABOM_011451</name>
</gene>
<evidence type="ECO:0000256" key="3">
    <source>
        <dbReference type="ARBA" id="ARBA00022692"/>
    </source>
</evidence>
<evidence type="ECO:0000256" key="6">
    <source>
        <dbReference type="SAM" id="Phobius"/>
    </source>
</evidence>
<evidence type="ECO:0000256" key="2">
    <source>
        <dbReference type="ARBA" id="ARBA00005587"/>
    </source>
</evidence>
<feature type="transmembrane region" description="Helical" evidence="6">
    <location>
        <begin position="187"/>
        <end position="209"/>
    </location>
</feature>
<feature type="transmembrane region" description="Helical" evidence="6">
    <location>
        <begin position="92"/>
        <end position="112"/>
    </location>
</feature>
<reference evidence="7 8" key="1">
    <citation type="journal article" date="2016" name="Genome Biol. Evol.">
        <title>Draft genome sequence of an aflatoxigenic Aspergillus species, A. bombycis.</title>
        <authorList>
            <person name="Moore G.G."/>
            <person name="Mack B.M."/>
            <person name="Beltz S.B."/>
            <person name="Gilbert M.K."/>
        </authorList>
    </citation>
    <scope>NUCLEOTIDE SEQUENCE [LARGE SCALE GENOMIC DNA]</scope>
    <source>
        <strain evidence="8">NRRL 26010</strain>
    </source>
</reference>
<dbReference type="GO" id="GO:0005886">
    <property type="term" value="C:plasma membrane"/>
    <property type="evidence" value="ECO:0007669"/>
    <property type="project" value="TreeGrafter"/>
</dbReference>
<evidence type="ECO:0000313" key="8">
    <source>
        <dbReference type="Proteomes" id="UP000179179"/>
    </source>
</evidence>
<dbReference type="RefSeq" id="XP_022383361.1">
    <property type="nucleotide sequence ID" value="XM_022538579.1"/>
</dbReference>
<dbReference type="GeneID" id="34454841"/>
<comment type="subcellular location">
    <subcellularLocation>
        <location evidence="1">Membrane</location>
        <topology evidence="1">Multi-pass membrane protein</topology>
    </subcellularLocation>
</comment>
<dbReference type="OrthoDB" id="3648309at2759"/>
<organism evidence="7 8">
    <name type="scientific">Aspergillus bombycis</name>
    <dbReference type="NCBI Taxonomy" id="109264"/>
    <lineage>
        <taxon>Eukaryota</taxon>
        <taxon>Fungi</taxon>
        <taxon>Dikarya</taxon>
        <taxon>Ascomycota</taxon>
        <taxon>Pezizomycotina</taxon>
        <taxon>Eurotiomycetes</taxon>
        <taxon>Eurotiomycetidae</taxon>
        <taxon>Eurotiales</taxon>
        <taxon>Aspergillaceae</taxon>
        <taxon>Aspergillus</taxon>
    </lineage>
</organism>
<dbReference type="InterPro" id="IPR000791">
    <property type="entry name" value="Gpr1/Fun34/SatP-like"/>
</dbReference>
<dbReference type="Proteomes" id="UP000179179">
    <property type="component" value="Unassembled WGS sequence"/>
</dbReference>
<dbReference type="Pfam" id="PF01184">
    <property type="entry name" value="Gpr1_Fun34_YaaH"/>
    <property type="match status" value="1"/>
</dbReference>
<comment type="caution">
    <text evidence="7">The sequence shown here is derived from an EMBL/GenBank/DDBJ whole genome shotgun (WGS) entry which is preliminary data.</text>
</comment>
<evidence type="ECO:0000256" key="5">
    <source>
        <dbReference type="ARBA" id="ARBA00023136"/>
    </source>
</evidence>
<dbReference type="STRING" id="109264.A0A1F7ZJM4"/>
<keyword evidence="5 6" id="KW-0472">Membrane</keyword>
<protein>
    <recommendedName>
        <fullName evidence="9">GPR1/FUN34/YaaH-class plasma membrane protein</fullName>
    </recommendedName>
</protein>
<accession>A0A1F7ZJM4</accession>
<evidence type="ECO:0000313" key="7">
    <source>
        <dbReference type="EMBL" id="OGM39644.1"/>
    </source>
</evidence>
<keyword evidence="3 6" id="KW-0812">Transmembrane</keyword>
<feature type="transmembrane region" description="Helical" evidence="6">
    <location>
        <begin position="119"/>
        <end position="139"/>
    </location>
</feature>
<keyword evidence="4 6" id="KW-1133">Transmembrane helix</keyword>
<sequence>MDSDKISEPSGEATSTALRHIETTNSVFLPISRAEFEKLYLNPKTSHKGQLHKTFGNPTPIALMGFLIAALPMSCIQMGWRGAGGNGGAILPVYIIFGGFVQYLGAIGEWIIGNTYPCALFFTYGSFWLVNGASLMPFFGVGTNYSPTGNSLEGQATPMFYSTVAFFYVFLGVLTFIYTICALRTNLCLLVGLFMLVIDVGFFCGVYFHLALGHDALAAKLQIAAGALTFVLCIPVSYLFVTQIFDAVDFPIALPVGELGTAILGKSERAQRQARKVQQDLPYDLTAQETPV</sequence>